<dbReference type="Pfam" id="PF03033">
    <property type="entry name" value="Glyco_transf_28"/>
    <property type="match status" value="1"/>
</dbReference>
<feature type="domain" description="Erythromycin biosynthesis protein CIII-like C-terminal" evidence="2">
    <location>
        <begin position="299"/>
        <end position="410"/>
    </location>
</feature>
<keyword evidence="4" id="KW-1185">Reference proteome</keyword>
<evidence type="ECO:0000313" key="3">
    <source>
        <dbReference type="EMBL" id="MBC2605185.1"/>
    </source>
</evidence>
<gene>
    <name evidence="3" type="ORF">H5P27_03930</name>
</gene>
<dbReference type="CDD" id="cd03784">
    <property type="entry name" value="GT1_Gtf-like"/>
    <property type="match status" value="1"/>
</dbReference>
<keyword evidence="3" id="KW-0808">Transferase</keyword>
<dbReference type="InterPro" id="IPR010610">
    <property type="entry name" value="EryCIII-like_C"/>
</dbReference>
<dbReference type="Gene3D" id="3.40.50.2000">
    <property type="entry name" value="Glycogen Phosphorylase B"/>
    <property type="match status" value="2"/>
</dbReference>
<dbReference type="Pfam" id="PF06722">
    <property type="entry name" value="EryCIII-like_C"/>
    <property type="match status" value="1"/>
</dbReference>
<evidence type="ECO:0000259" key="2">
    <source>
        <dbReference type="Pfam" id="PF06722"/>
    </source>
</evidence>
<dbReference type="EMBL" id="JACHVC010000006">
    <property type="protein sequence ID" value="MBC2605185.1"/>
    <property type="molecule type" value="Genomic_DNA"/>
</dbReference>
<protein>
    <submittedName>
        <fullName evidence="3">Glycosyltransferase family 1 protein</fullName>
    </submittedName>
</protein>
<dbReference type="GO" id="GO:0016758">
    <property type="term" value="F:hexosyltransferase activity"/>
    <property type="evidence" value="ECO:0007669"/>
    <property type="project" value="InterPro"/>
</dbReference>
<dbReference type="Proteomes" id="UP000526501">
    <property type="component" value="Unassembled WGS sequence"/>
</dbReference>
<dbReference type="GO" id="GO:0008194">
    <property type="term" value="F:UDP-glycosyltransferase activity"/>
    <property type="evidence" value="ECO:0007669"/>
    <property type="project" value="InterPro"/>
</dbReference>
<dbReference type="GO" id="GO:0033072">
    <property type="term" value="P:vancomycin biosynthetic process"/>
    <property type="evidence" value="ECO:0007669"/>
    <property type="project" value="UniProtKB-ARBA"/>
</dbReference>
<dbReference type="PANTHER" id="PTHR48050:SF13">
    <property type="entry name" value="STEROL 3-BETA-GLUCOSYLTRANSFERASE UGT80A2"/>
    <property type="match status" value="1"/>
</dbReference>
<accession>A0A7X1B3X6</accession>
<organism evidence="3 4">
    <name type="scientific">Pelagicoccus albus</name>
    <dbReference type="NCBI Taxonomy" id="415222"/>
    <lineage>
        <taxon>Bacteria</taxon>
        <taxon>Pseudomonadati</taxon>
        <taxon>Verrucomicrobiota</taxon>
        <taxon>Opitutia</taxon>
        <taxon>Puniceicoccales</taxon>
        <taxon>Pelagicoccaceae</taxon>
        <taxon>Pelagicoccus</taxon>
    </lineage>
</organism>
<dbReference type="InterPro" id="IPR050426">
    <property type="entry name" value="Glycosyltransferase_28"/>
</dbReference>
<dbReference type="SUPFAM" id="SSF53756">
    <property type="entry name" value="UDP-Glycosyltransferase/glycogen phosphorylase"/>
    <property type="match status" value="1"/>
</dbReference>
<evidence type="ECO:0000313" key="4">
    <source>
        <dbReference type="Proteomes" id="UP000526501"/>
    </source>
</evidence>
<comment type="caution">
    <text evidence="3">The sequence shown here is derived from an EMBL/GenBank/DDBJ whole genome shotgun (WGS) entry which is preliminary data.</text>
</comment>
<dbReference type="PANTHER" id="PTHR48050">
    <property type="entry name" value="STEROL 3-BETA-GLUCOSYLTRANSFERASE"/>
    <property type="match status" value="1"/>
</dbReference>
<reference evidence="3 4" key="1">
    <citation type="submission" date="2020-07" db="EMBL/GenBank/DDBJ databases">
        <authorList>
            <person name="Feng X."/>
        </authorList>
    </citation>
    <scope>NUCLEOTIDE SEQUENCE [LARGE SCALE GENOMIC DNA]</scope>
    <source>
        <strain evidence="3 4">JCM23202</strain>
    </source>
</reference>
<sequence length="429" mass="48374">MTIVITTHGSTGDIFPLIRLAIALQNSGHTVRFATSKPFRPDVEAAGVPFCQIPPEWEKSELQYWMGRLQKLKSPVSQLKEMYRAATPHLEAIIDAMEQVIDGADCLVSSYLFPINKAIAEKHNIPFVSYAFAHNTVPSRFYPPHEFPRLRGLPDWLQLRWNRFCWKLGNVVVDTAINTTISRAFKRKGLPGVKDFFSKSAELVLVAVSPGLMRPRIKLHPRFQFTGYCRWQYPKSEEAEAEILAFRGEQEVPIITFGSMVYDEPEKIMERLIQAWPSDKKLIIQPGWSGFKVPAKAVNILEVGPMSHDQLLSHASVVIHHGGAGTTASVLHAGKPHIVVPHIGDQDFFSAEVKRLGCGIKARKKTWPEKLYSKVCQIEKEPSYQKSALEAQKILLGENGPLEAVHQIEAFLEHRSHLIGDFLNPDEEF</sequence>
<dbReference type="RefSeq" id="WP_185659073.1">
    <property type="nucleotide sequence ID" value="NZ_CAWPOO010000006.1"/>
</dbReference>
<feature type="domain" description="Glycosyltransferase family 28 N-terminal" evidence="1">
    <location>
        <begin position="3"/>
        <end position="133"/>
    </location>
</feature>
<dbReference type="InterPro" id="IPR004276">
    <property type="entry name" value="GlycoTrans_28_N"/>
</dbReference>
<name>A0A7X1B3X6_9BACT</name>
<proteinExistence type="predicted"/>
<evidence type="ECO:0000259" key="1">
    <source>
        <dbReference type="Pfam" id="PF03033"/>
    </source>
</evidence>
<dbReference type="InterPro" id="IPR002213">
    <property type="entry name" value="UDP_glucos_trans"/>
</dbReference>
<dbReference type="GO" id="GO:0005975">
    <property type="term" value="P:carbohydrate metabolic process"/>
    <property type="evidence" value="ECO:0007669"/>
    <property type="project" value="InterPro"/>
</dbReference>
<dbReference type="AlphaFoldDB" id="A0A7X1B3X6"/>